<feature type="transmembrane region" description="Helical" evidence="1">
    <location>
        <begin position="49"/>
        <end position="69"/>
    </location>
</feature>
<protein>
    <recommendedName>
        <fullName evidence="3">DUF4282 domain-containing protein</fullName>
    </recommendedName>
</protein>
<keyword evidence="1" id="KW-0812">Transmembrane</keyword>
<gene>
    <name evidence="2" type="ORF">LCGC14_1656870</name>
</gene>
<feature type="transmembrane region" description="Helical" evidence="1">
    <location>
        <begin position="20"/>
        <end position="43"/>
    </location>
</feature>
<evidence type="ECO:0000256" key="1">
    <source>
        <dbReference type="SAM" id="Phobius"/>
    </source>
</evidence>
<dbReference type="AlphaFoldDB" id="A0A0F9HV79"/>
<evidence type="ECO:0008006" key="3">
    <source>
        <dbReference type="Google" id="ProtNLM"/>
    </source>
</evidence>
<keyword evidence="1" id="KW-1133">Transmembrane helix</keyword>
<keyword evidence="1" id="KW-0472">Membrane</keyword>
<evidence type="ECO:0000313" key="2">
    <source>
        <dbReference type="EMBL" id="KKM19316.1"/>
    </source>
</evidence>
<name>A0A0F9HV79_9ZZZZ</name>
<dbReference type="EMBL" id="LAZR01014017">
    <property type="protein sequence ID" value="KKM19316.1"/>
    <property type="molecule type" value="Genomic_DNA"/>
</dbReference>
<proteinExistence type="predicted"/>
<accession>A0A0F9HV79</accession>
<comment type="caution">
    <text evidence="2">The sequence shown here is derived from an EMBL/GenBank/DDBJ whole genome shotgun (WGS) entry which is preliminary data.</text>
</comment>
<reference evidence="2" key="1">
    <citation type="journal article" date="2015" name="Nature">
        <title>Complex archaea that bridge the gap between prokaryotes and eukaryotes.</title>
        <authorList>
            <person name="Spang A."/>
            <person name="Saw J.H."/>
            <person name="Jorgensen S.L."/>
            <person name="Zaremba-Niedzwiedzka K."/>
            <person name="Martijn J."/>
            <person name="Lind A.E."/>
            <person name="van Eijk R."/>
            <person name="Schleper C."/>
            <person name="Guy L."/>
            <person name="Ettema T.J."/>
        </authorList>
    </citation>
    <scope>NUCLEOTIDE SEQUENCE</scope>
</reference>
<organism evidence="2">
    <name type="scientific">marine sediment metagenome</name>
    <dbReference type="NCBI Taxonomy" id="412755"/>
    <lineage>
        <taxon>unclassified sequences</taxon>
        <taxon>metagenomes</taxon>
        <taxon>ecological metagenomes</taxon>
    </lineage>
</organism>
<sequence length="99" mass="11986">MNAVRLEKIFRLENKHIINFGKNIGILTLFYIVHFLLFSTLFFRDLHNLEIILVFLIFILEALLIGLVLKEVYDLVFLVESRRDFELNENRKKYIEREK</sequence>